<dbReference type="PANTHER" id="PTHR30363:SF44">
    <property type="entry name" value="AGA OPERON TRANSCRIPTIONAL REPRESSOR-RELATED"/>
    <property type="match status" value="1"/>
</dbReference>
<dbReference type="InterPro" id="IPR037171">
    <property type="entry name" value="NagB/RpiA_transferase-like"/>
</dbReference>
<reference evidence="5 6" key="1">
    <citation type="submission" date="2020-11" db="EMBL/GenBank/DDBJ databases">
        <title>Fusibacter basophilias sp. nov.</title>
        <authorList>
            <person name="Qiu D."/>
        </authorList>
    </citation>
    <scope>NUCLEOTIDE SEQUENCE [LARGE SCALE GENOMIC DNA]</scope>
    <source>
        <strain evidence="5 6">Q10-2</strain>
    </source>
</reference>
<evidence type="ECO:0000256" key="1">
    <source>
        <dbReference type="ARBA" id="ARBA00023015"/>
    </source>
</evidence>
<dbReference type="Gene3D" id="3.40.50.1360">
    <property type="match status" value="1"/>
</dbReference>
<accession>A0ABR9ZQ41</accession>
<dbReference type="RefSeq" id="WP_194700807.1">
    <property type="nucleotide sequence ID" value="NZ_JADKNH010000003.1"/>
</dbReference>
<dbReference type="SUPFAM" id="SSF46785">
    <property type="entry name" value="Winged helix' DNA-binding domain"/>
    <property type="match status" value="1"/>
</dbReference>
<dbReference type="InterPro" id="IPR014036">
    <property type="entry name" value="DeoR-like_C"/>
</dbReference>
<keyword evidence="2" id="KW-0238">DNA-binding</keyword>
<dbReference type="PROSITE" id="PS51000">
    <property type="entry name" value="HTH_DEOR_2"/>
    <property type="match status" value="1"/>
</dbReference>
<dbReference type="SMART" id="SM01134">
    <property type="entry name" value="DeoRC"/>
    <property type="match status" value="1"/>
</dbReference>
<sequence>MFAEERKREILRILNEKGKVRNFNLSQIFSVSEPTIRKDISELDEQKLLIRTHGGALAINANQDEPTFVEKKDKYHKEKDFIGRLAASLIKDHDIVILDSGTTTVEIAKHITAKHITVITNSLNVAQSLENKNDIELIVTGGIMRWNTMAMVGPMTEKALTGIHADIAFVGTNGISEKGFSTPNLIESETKSMMLGKATKKFIVSDSSKIGKTNLSIFASLSDVDGIITDVGIDENFIDYFESMDVDVLMGGGDNNDINGDVKPRD</sequence>
<dbReference type="PRINTS" id="PR00037">
    <property type="entry name" value="HTHLACR"/>
</dbReference>
<organism evidence="5 6">
    <name type="scientific">Fusibacter ferrireducens</name>
    <dbReference type="NCBI Taxonomy" id="2785058"/>
    <lineage>
        <taxon>Bacteria</taxon>
        <taxon>Bacillati</taxon>
        <taxon>Bacillota</taxon>
        <taxon>Clostridia</taxon>
        <taxon>Eubacteriales</taxon>
        <taxon>Eubacteriales Family XII. Incertae Sedis</taxon>
        <taxon>Fusibacter</taxon>
    </lineage>
</organism>
<dbReference type="InterPro" id="IPR036388">
    <property type="entry name" value="WH-like_DNA-bd_sf"/>
</dbReference>
<dbReference type="InterPro" id="IPR050313">
    <property type="entry name" value="Carb_Metab_HTH_regulators"/>
</dbReference>
<dbReference type="Pfam" id="PF00455">
    <property type="entry name" value="DeoRC"/>
    <property type="match status" value="1"/>
</dbReference>
<gene>
    <name evidence="5" type="ORF">ISU02_05515</name>
</gene>
<comment type="caution">
    <text evidence="5">The sequence shown here is derived from an EMBL/GenBank/DDBJ whole genome shotgun (WGS) entry which is preliminary data.</text>
</comment>
<dbReference type="InterPro" id="IPR018356">
    <property type="entry name" value="Tscrpt_reg_HTH_DeoR_CS"/>
</dbReference>
<dbReference type="EMBL" id="JADKNH010000003">
    <property type="protein sequence ID" value="MBF4692564.1"/>
    <property type="molecule type" value="Genomic_DNA"/>
</dbReference>
<dbReference type="SUPFAM" id="SSF100950">
    <property type="entry name" value="NagB/RpiA/CoA transferase-like"/>
    <property type="match status" value="1"/>
</dbReference>
<keyword evidence="3" id="KW-0804">Transcription</keyword>
<dbReference type="InterPro" id="IPR036390">
    <property type="entry name" value="WH_DNA-bd_sf"/>
</dbReference>
<dbReference type="Proteomes" id="UP000614200">
    <property type="component" value="Unassembled WGS sequence"/>
</dbReference>
<dbReference type="PANTHER" id="PTHR30363">
    <property type="entry name" value="HTH-TYPE TRANSCRIPTIONAL REGULATOR SRLR-RELATED"/>
    <property type="match status" value="1"/>
</dbReference>
<evidence type="ECO:0000256" key="3">
    <source>
        <dbReference type="ARBA" id="ARBA00023163"/>
    </source>
</evidence>
<evidence type="ECO:0000313" key="5">
    <source>
        <dbReference type="EMBL" id="MBF4692564.1"/>
    </source>
</evidence>
<feature type="domain" description="HTH deoR-type" evidence="4">
    <location>
        <begin position="3"/>
        <end position="58"/>
    </location>
</feature>
<dbReference type="SMART" id="SM00420">
    <property type="entry name" value="HTH_DEOR"/>
    <property type="match status" value="1"/>
</dbReference>
<dbReference type="PROSITE" id="PS00894">
    <property type="entry name" value="HTH_DEOR_1"/>
    <property type="match status" value="1"/>
</dbReference>
<keyword evidence="6" id="KW-1185">Reference proteome</keyword>
<protein>
    <submittedName>
        <fullName evidence="5">DeoR/GlpR transcriptional regulator</fullName>
    </submittedName>
</protein>
<evidence type="ECO:0000313" key="6">
    <source>
        <dbReference type="Proteomes" id="UP000614200"/>
    </source>
</evidence>
<dbReference type="Gene3D" id="1.10.10.10">
    <property type="entry name" value="Winged helix-like DNA-binding domain superfamily/Winged helix DNA-binding domain"/>
    <property type="match status" value="1"/>
</dbReference>
<evidence type="ECO:0000259" key="4">
    <source>
        <dbReference type="PROSITE" id="PS51000"/>
    </source>
</evidence>
<name>A0ABR9ZQ41_9FIRM</name>
<proteinExistence type="predicted"/>
<dbReference type="Pfam" id="PF08220">
    <property type="entry name" value="HTH_DeoR"/>
    <property type="match status" value="1"/>
</dbReference>
<evidence type="ECO:0000256" key="2">
    <source>
        <dbReference type="ARBA" id="ARBA00023125"/>
    </source>
</evidence>
<dbReference type="InterPro" id="IPR001034">
    <property type="entry name" value="DeoR_HTH"/>
</dbReference>
<keyword evidence="1" id="KW-0805">Transcription regulation</keyword>